<dbReference type="Pfam" id="PF14510">
    <property type="entry name" value="ABC_trans_N"/>
    <property type="match status" value="1"/>
</dbReference>
<accession>A0AAE1VKS8</accession>
<evidence type="ECO:0000313" key="2">
    <source>
        <dbReference type="EMBL" id="KAK4372802.1"/>
    </source>
</evidence>
<evidence type="ECO:0000313" key="3">
    <source>
        <dbReference type="Proteomes" id="UP001291623"/>
    </source>
</evidence>
<gene>
    <name evidence="2" type="ORF">RND71_008186</name>
</gene>
<keyword evidence="3" id="KW-1185">Reference proteome</keyword>
<protein>
    <recommendedName>
        <fullName evidence="1">Pleiotropic ABC efflux transporter N-terminal domain-containing protein</fullName>
    </recommendedName>
</protein>
<dbReference type="InterPro" id="IPR029481">
    <property type="entry name" value="ABC_trans_N"/>
</dbReference>
<name>A0AAE1VKS8_9SOLA</name>
<proteinExistence type="predicted"/>
<dbReference type="Proteomes" id="UP001291623">
    <property type="component" value="Unassembled WGS sequence"/>
</dbReference>
<feature type="domain" description="Pleiotropic ABC efflux transporter N-terminal" evidence="1">
    <location>
        <begin position="38"/>
        <end position="88"/>
    </location>
</feature>
<reference evidence="2" key="1">
    <citation type="submission" date="2023-12" db="EMBL/GenBank/DDBJ databases">
        <title>Genome assembly of Anisodus tanguticus.</title>
        <authorList>
            <person name="Wang Y.-J."/>
        </authorList>
    </citation>
    <scope>NUCLEOTIDE SEQUENCE</scope>
    <source>
        <strain evidence="2">KB-2021</strain>
        <tissue evidence="2">Leaf</tissue>
    </source>
</reference>
<dbReference type="PANTHER" id="PTHR48040">
    <property type="entry name" value="PLEIOTROPIC DRUG RESISTANCE PROTEIN 1-LIKE ISOFORM X1"/>
    <property type="match status" value="1"/>
</dbReference>
<comment type="caution">
    <text evidence="2">The sequence shown here is derived from an EMBL/GenBank/DDBJ whole genome shotgun (WGS) entry which is preliminary data.</text>
</comment>
<sequence>MRKGLLVGPEGEASEIDTKKIGHQEWKNLLERLVKVADENNEKFLLKLKNRIETVGIDLPTIEVRYEHLNIEANAYVGSRALPSFINFMTNFVEVTGNVTYNGHELHEFVPKTSVYICQHDLHIGEMTVRETLEFSARCQGICPRYG</sequence>
<dbReference type="AlphaFoldDB" id="A0AAE1VKS8"/>
<organism evidence="2 3">
    <name type="scientific">Anisodus tanguticus</name>
    <dbReference type="NCBI Taxonomy" id="243964"/>
    <lineage>
        <taxon>Eukaryota</taxon>
        <taxon>Viridiplantae</taxon>
        <taxon>Streptophyta</taxon>
        <taxon>Embryophyta</taxon>
        <taxon>Tracheophyta</taxon>
        <taxon>Spermatophyta</taxon>
        <taxon>Magnoliopsida</taxon>
        <taxon>eudicotyledons</taxon>
        <taxon>Gunneridae</taxon>
        <taxon>Pentapetalae</taxon>
        <taxon>asterids</taxon>
        <taxon>lamiids</taxon>
        <taxon>Solanales</taxon>
        <taxon>Solanaceae</taxon>
        <taxon>Solanoideae</taxon>
        <taxon>Hyoscyameae</taxon>
        <taxon>Anisodus</taxon>
    </lineage>
</organism>
<evidence type="ECO:0000259" key="1">
    <source>
        <dbReference type="Pfam" id="PF14510"/>
    </source>
</evidence>
<dbReference type="EMBL" id="JAVYJV010000004">
    <property type="protein sequence ID" value="KAK4372802.1"/>
    <property type="molecule type" value="Genomic_DNA"/>
</dbReference>
<dbReference type="PANTHER" id="PTHR48040:SF32">
    <property type="entry name" value="PLEIOTROPIC DRUG RESISTANCE PROTEIN 1-LIKE ISOFORM X1"/>
    <property type="match status" value="1"/>
</dbReference>